<feature type="region of interest" description="Disordered" evidence="1">
    <location>
        <begin position="197"/>
        <end position="264"/>
    </location>
</feature>
<sequence length="289" mass="30158">MLPALVLAALAALPATVPPTDLPSAADPCVALTPAVVNQLRTSGALTPLVSDEVPTSTLIVAGRALTGCPPTNDPDPATVRAHVCPLLTAEGVEALANRFEATPAVRADLGLERVATARSALQCDSPSTTASEATAARGGAVAAQTSTHEDSSDTVNQADRGVLQQPVGTAIFVVIAALIGVLVLIGRAMRHRQSVGESGASRNVQFSHHSPEATRPEGQRATDAADGRREGHQQSTPEGESDVRGRPDKHSDSYDELLAGLRREVAELQRADEAFRTDSRKPDHPHEP</sequence>
<gene>
    <name evidence="4" type="ORF">RM445_29880</name>
</gene>
<keyword evidence="2" id="KW-0812">Transmembrane</keyword>
<dbReference type="Proteomes" id="UP001183202">
    <property type="component" value="Unassembled WGS sequence"/>
</dbReference>
<evidence type="ECO:0000256" key="2">
    <source>
        <dbReference type="SAM" id="Phobius"/>
    </source>
</evidence>
<proteinExistence type="predicted"/>
<evidence type="ECO:0000313" key="5">
    <source>
        <dbReference type="Proteomes" id="UP001183202"/>
    </source>
</evidence>
<feature type="region of interest" description="Disordered" evidence="1">
    <location>
        <begin position="270"/>
        <end position="289"/>
    </location>
</feature>
<accession>A0ABU2NL12</accession>
<keyword evidence="2" id="KW-0472">Membrane</keyword>
<feature type="chain" id="PRO_5047218986" description="DUF732 domain-containing protein" evidence="3">
    <location>
        <begin position="18"/>
        <end position="289"/>
    </location>
</feature>
<keyword evidence="3" id="KW-0732">Signal</keyword>
<feature type="compositionally biased region" description="Basic and acidic residues" evidence="1">
    <location>
        <begin position="210"/>
        <end position="233"/>
    </location>
</feature>
<keyword evidence="5" id="KW-1185">Reference proteome</keyword>
<dbReference type="RefSeq" id="WP_311560218.1">
    <property type="nucleotide sequence ID" value="NZ_JAVREJ010000041.1"/>
</dbReference>
<organism evidence="4 5">
    <name type="scientific">Pseudonocardia charpentierae</name>
    <dbReference type="NCBI Taxonomy" id="3075545"/>
    <lineage>
        <taxon>Bacteria</taxon>
        <taxon>Bacillati</taxon>
        <taxon>Actinomycetota</taxon>
        <taxon>Actinomycetes</taxon>
        <taxon>Pseudonocardiales</taxon>
        <taxon>Pseudonocardiaceae</taxon>
        <taxon>Pseudonocardia</taxon>
    </lineage>
</organism>
<protein>
    <recommendedName>
        <fullName evidence="6">DUF732 domain-containing protein</fullName>
    </recommendedName>
</protein>
<evidence type="ECO:0008006" key="6">
    <source>
        <dbReference type="Google" id="ProtNLM"/>
    </source>
</evidence>
<name>A0ABU2NL12_9PSEU</name>
<dbReference type="EMBL" id="JAVREJ010000041">
    <property type="protein sequence ID" value="MDT0353708.1"/>
    <property type="molecule type" value="Genomic_DNA"/>
</dbReference>
<feature type="region of interest" description="Disordered" evidence="1">
    <location>
        <begin position="125"/>
        <end position="156"/>
    </location>
</feature>
<comment type="caution">
    <text evidence="4">The sequence shown here is derived from an EMBL/GenBank/DDBJ whole genome shotgun (WGS) entry which is preliminary data.</text>
</comment>
<feature type="compositionally biased region" description="Basic and acidic residues" evidence="1">
    <location>
        <begin position="242"/>
        <end position="254"/>
    </location>
</feature>
<evidence type="ECO:0000256" key="3">
    <source>
        <dbReference type="SAM" id="SignalP"/>
    </source>
</evidence>
<feature type="compositionally biased region" description="Low complexity" evidence="1">
    <location>
        <begin position="126"/>
        <end position="147"/>
    </location>
</feature>
<evidence type="ECO:0000256" key="1">
    <source>
        <dbReference type="SAM" id="MobiDB-lite"/>
    </source>
</evidence>
<feature type="signal peptide" evidence="3">
    <location>
        <begin position="1"/>
        <end position="17"/>
    </location>
</feature>
<evidence type="ECO:0000313" key="4">
    <source>
        <dbReference type="EMBL" id="MDT0353708.1"/>
    </source>
</evidence>
<keyword evidence="2" id="KW-1133">Transmembrane helix</keyword>
<feature type="transmembrane region" description="Helical" evidence="2">
    <location>
        <begin position="168"/>
        <end position="186"/>
    </location>
</feature>
<reference evidence="5" key="1">
    <citation type="submission" date="2023-07" db="EMBL/GenBank/DDBJ databases">
        <title>30 novel species of actinomycetes from the DSMZ collection.</title>
        <authorList>
            <person name="Nouioui I."/>
        </authorList>
    </citation>
    <scope>NUCLEOTIDE SEQUENCE [LARGE SCALE GENOMIC DNA]</scope>
    <source>
        <strain evidence="5">DSM 45834</strain>
    </source>
</reference>